<keyword evidence="1" id="KW-1133">Transmembrane helix</keyword>
<keyword evidence="3" id="KW-1185">Reference proteome</keyword>
<sequence length="196" mass="21434">MSDLELHGLVVPGVALAAAGGLFSAIWSYVTQRRLQALTARLDARGIVLGALHGRRVEAAVRLWGEAAAFEQALGDLVLPYHDLALDEDATRDERRRSFLAHEARTARTLAALFPKLMRATASAECLLDADTGARARALADAWSDAHGRYWASRSEPDGEEKRRLRAGARERLEAAAAIRTELLDRLRSVLRSADV</sequence>
<dbReference type="EMBL" id="AP025591">
    <property type="protein sequence ID" value="BDG05414.1"/>
    <property type="molecule type" value="Genomic_DNA"/>
</dbReference>
<organism evidence="2 3">
    <name type="scientific">Anaeromyxobacter oryzae</name>
    <dbReference type="NCBI Taxonomy" id="2918170"/>
    <lineage>
        <taxon>Bacteria</taxon>
        <taxon>Pseudomonadati</taxon>
        <taxon>Myxococcota</taxon>
        <taxon>Myxococcia</taxon>
        <taxon>Myxococcales</taxon>
        <taxon>Cystobacterineae</taxon>
        <taxon>Anaeromyxobacteraceae</taxon>
        <taxon>Anaeromyxobacter</taxon>
    </lineage>
</organism>
<feature type="transmembrane region" description="Helical" evidence="1">
    <location>
        <begin position="6"/>
        <end position="30"/>
    </location>
</feature>
<reference evidence="3" key="1">
    <citation type="journal article" date="2022" name="Int. J. Syst. Evol. Microbiol.">
        <title>Anaeromyxobacter oryzae sp. nov., Anaeromyxobacter diazotrophicus sp. nov. and Anaeromyxobacter paludicola sp. nov., isolated from paddy soils.</title>
        <authorList>
            <person name="Itoh H."/>
            <person name="Xu Z."/>
            <person name="Mise K."/>
            <person name="Masuda Y."/>
            <person name="Ushijima N."/>
            <person name="Hayakawa C."/>
            <person name="Shiratori Y."/>
            <person name="Senoo K."/>
        </authorList>
    </citation>
    <scope>NUCLEOTIDE SEQUENCE [LARGE SCALE GENOMIC DNA]</scope>
    <source>
        <strain evidence="3">Red232</strain>
    </source>
</reference>
<proteinExistence type="predicted"/>
<evidence type="ECO:0000313" key="2">
    <source>
        <dbReference type="EMBL" id="BDG05414.1"/>
    </source>
</evidence>
<keyword evidence="1" id="KW-0812">Transmembrane</keyword>
<gene>
    <name evidence="2" type="ORF">AMOR_44100</name>
</gene>
<evidence type="ECO:0000313" key="3">
    <source>
        <dbReference type="Proteomes" id="UP001162891"/>
    </source>
</evidence>
<evidence type="ECO:0008006" key="4">
    <source>
        <dbReference type="Google" id="ProtNLM"/>
    </source>
</evidence>
<evidence type="ECO:0000256" key="1">
    <source>
        <dbReference type="SAM" id="Phobius"/>
    </source>
</evidence>
<protein>
    <recommendedName>
        <fullName evidence="4">Secreted protein</fullName>
    </recommendedName>
</protein>
<keyword evidence="1" id="KW-0472">Membrane</keyword>
<dbReference type="RefSeq" id="WP_248354233.1">
    <property type="nucleotide sequence ID" value="NZ_AP025591.1"/>
</dbReference>
<name>A0ABM7X0U6_9BACT</name>
<dbReference type="Proteomes" id="UP001162891">
    <property type="component" value="Chromosome"/>
</dbReference>
<accession>A0ABM7X0U6</accession>